<protein>
    <submittedName>
        <fullName evidence="2">p6</fullName>
    </submittedName>
</protein>
<sequence length="47" mass="5596">MVQVSSVFFLLQTPLNTVYIYGFRIYVLYKFIGTFTIFWCFLSINSN</sequence>
<reference evidence="2 3" key="1">
    <citation type="journal article" date="2012" name="Phytopathology">
        <title>Characterization of a virus infecting Citrus volkameriana with citrus leprosis-like symptoms.</title>
        <authorList>
            <person name="Melzer M.J."/>
            <person name="Sether D.M."/>
            <person name="Borth W.B."/>
            <person name="Hu J.S."/>
        </authorList>
    </citation>
    <scope>NUCLEOTIDE SEQUENCE [LARGE SCALE GENOMIC DNA]</scope>
    <source>
        <strain evidence="3">Isolate Citrus volkameriana /USA/WAI 1-1/2009</strain>
    </source>
</reference>
<evidence type="ECO:0000313" key="3">
    <source>
        <dbReference type="Proteomes" id="UP000029760"/>
    </source>
</evidence>
<dbReference type="KEGG" id="vg:11293446"/>
<proteinExistence type="predicted"/>
<dbReference type="GeneID" id="11293446"/>
<evidence type="ECO:0000256" key="1">
    <source>
        <dbReference type="SAM" id="Phobius"/>
    </source>
</evidence>
<feature type="transmembrane region" description="Helical" evidence="1">
    <location>
        <begin position="20"/>
        <end position="42"/>
    </location>
</feature>
<keyword evidence="3" id="KW-1185">Reference proteome</keyword>
<name>G8DPK1_9VIRU</name>
<keyword evidence="1" id="KW-0812">Transmembrane</keyword>
<dbReference type="RefSeq" id="YP_004928125.1">
    <property type="nucleotide sequence ID" value="NC_016143.1"/>
</dbReference>
<dbReference type="Proteomes" id="UP000029760">
    <property type="component" value="Genome"/>
</dbReference>
<organism evidence="2 3">
    <name type="scientific">Hibiscus green spot virus 2</name>
    <dbReference type="NCBI Taxonomy" id="1513278"/>
    <lineage>
        <taxon>Viruses</taxon>
        <taxon>Riboviria</taxon>
        <taxon>Orthornavirae</taxon>
        <taxon>Kitrinoviricota</taxon>
        <taxon>Alsuviricetes</taxon>
        <taxon>Martellivirales</taxon>
        <taxon>Kitaviridae</taxon>
        <taxon>Higrevirus</taxon>
        <taxon>Higrevirus waimanalo</taxon>
    </lineage>
</organism>
<evidence type="ECO:0000313" key="2">
    <source>
        <dbReference type="EMBL" id="AER13449.1"/>
    </source>
</evidence>
<keyword evidence="1" id="KW-1133">Transmembrane helix</keyword>
<keyword evidence="1" id="KW-0472">Membrane</keyword>
<dbReference type="EMBL" id="HQ852053">
    <property type="protein sequence ID" value="AER13449.1"/>
    <property type="molecule type" value="Genomic_RNA"/>
</dbReference>
<accession>G8DPK1</accession>